<organism evidence="9 10">
    <name type="scientific">Devosia chinhatensis</name>
    <dbReference type="NCBI Taxonomy" id="429727"/>
    <lineage>
        <taxon>Bacteria</taxon>
        <taxon>Pseudomonadati</taxon>
        <taxon>Pseudomonadota</taxon>
        <taxon>Alphaproteobacteria</taxon>
        <taxon>Hyphomicrobiales</taxon>
        <taxon>Devosiaceae</taxon>
        <taxon>Devosia</taxon>
    </lineage>
</organism>
<protein>
    <submittedName>
        <fullName evidence="9">Peptide ABC transporter ATP-binding protein</fullName>
    </submittedName>
</protein>
<dbReference type="Gene3D" id="3.40.50.300">
    <property type="entry name" value="P-loop containing nucleotide triphosphate hydrolases"/>
    <property type="match status" value="1"/>
</dbReference>
<comment type="subcellular location">
    <subcellularLocation>
        <location evidence="1">Cell inner membrane</location>
        <topology evidence="1">Peripheral membrane protein</topology>
    </subcellularLocation>
</comment>
<dbReference type="OrthoDB" id="9815712at2"/>
<dbReference type="GO" id="GO:0055085">
    <property type="term" value="P:transmembrane transport"/>
    <property type="evidence" value="ECO:0007669"/>
    <property type="project" value="UniProtKB-ARBA"/>
</dbReference>
<dbReference type="InterPro" id="IPR017871">
    <property type="entry name" value="ABC_transporter-like_CS"/>
</dbReference>
<feature type="domain" description="ABC transporter" evidence="8">
    <location>
        <begin position="12"/>
        <end position="262"/>
    </location>
</feature>
<evidence type="ECO:0000256" key="1">
    <source>
        <dbReference type="ARBA" id="ARBA00004417"/>
    </source>
</evidence>
<keyword evidence="10" id="KW-1185">Reference proteome</keyword>
<dbReference type="PROSITE" id="PS00211">
    <property type="entry name" value="ABC_TRANSPORTER_1"/>
    <property type="match status" value="1"/>
</dbReference>
<dbReference type="CDD" id="cd03257">
    <property type="entry name" value="ABC_NikE_OppD_transporters"/>
    <property type="match status" value="1"/>
</dbReference>
<gene>
    <name evidence="9" type="ORF">VE26_03790</name>
</gene>
<dbReference type="SMART" id="SM00382">
    <property type="entry name" value="AAA"/>
    <property type="match status" value="1"/>
</dbReference>
<keyword evidence="5" id="KW-0547">Nucleotide-binding</keyword>
<dbReference type="InterPro" id="IPR003593">
    <property type="entry name" value="AAA+_ATPase"/>
</dbReference>
<sequence length="333" mass="35951">MSQISTVQAPAIEVKNLEIEIMGGQGPFSVVSDMNLSVRPGETLCIVGESGCGKSMTALSLLRLLPEAAKVTKGEIRIDGEDFLTMGQRQVEQFRGEKIAMIFQEPLTALNPVLRVGEQISEAVRAHRKCSGAEAHARAVEVLRMVQMPDPERRATQFPHELSGGMRQRAMIALALACDPKIIIADEPTTALDVTIQAQILGLISDLQKRLGTAQILITHDLGVVSEVADRVIVMYAGRKIEEASIFDLFDNPIHPYTIGLMGAVPGAGAASEDGDRLADIPGTVPPLWNLPKGCAFAPRCPTASARCLEERPPLVEKRPGHWAACWDHVDAA</sequence>
<dbReference type="PROSITE" id="PS50893">
    <property type="entry name" value="ABC_TRANSPORTER_2"/>
    <property type="match status" value="1"/>
</dbReference>
<keyword evidence="6 9" id="KW-0067">ATP-binding</keyword>
<dbReference type="GO" id="GO:0005524">
    <property type="term" value="F:ATP binding"/>
    <property type="evidence" value="ECO:0007669"/>
    <property type="project" value="UniProtKB-KW"/>
</dbReference>
<dbReference type="InterPro" id="IPR027417">
    <property type="entry name" value="P-loop_NTPase"/>
</dbReference>
<dbReference type="NCBIfam" id="TIGR01727">
    <property type="entry name" value="oligo_HPY"/>
    <property type="match status" value="1"/>
</dbReference>
<evidence type="ECO:0000256" key="5">
    <source>
        <dbReference type="ARBA" id="ARBA00022741"/>
    </source>
</evidence>
<dbReference type="Pfam" id="PF00005">
    <property type="entry name" value="ABC_tran"/>
    <property type="match status" value="1"/>
</dbReference>
<dbReference type="PATRIC" id="fig|429727.3.peg.790"/>
<evidence type="ECO:0000259" key="8">
    <source>
        <dbReference type="PROSITE" id="PS50893"/>
    </source>
</evidence>
<dbReference type="PANTHER" id="PTHR43297">
    <property type="entry name" value="OLIGOPEPTIDE TRANSPORT ATP-BINDING PROTEIN APPD"/>
    <property type="match status" value="1"/>
</dbReference>
<keyword evidence="3" id="KW-0813">Transport</keyword>
<evidence type="ECO:0000256" key="3">
    <source>
        <dbReference type="ARBA" id="ARBA00022448"/>
    </source>
</evidence>
<dbReference type="InterPro" id="IPR013563">
    <property type="entry name" value="Oligopep_ABC_C"/>
</dbReference>
<dbReference type="GO" id="GO:0016887">
    <property type="term" value="F:ATP hydrolysis activity"/>
    <property type="evidence" value="ECO:0007669"/>
    <property type="project" value="InterPro"/>
</dbReference>
<accession>A0A0F5FLR4</accession>
<dbReference type="AlphaFoldDB" id="A0A0F5FLR4"/>
<dbReference type="InterPro" id="IPR003439">
    <property type="entry name" value="ABC_transporter-like_ATP-bd"/>
</dbReference>
<dbReference type="RefSeq" id="WP_046103826.1">
    <property type="nucleotide sequence ID" value="NZ_JZEY01000054.1"/>
</dbReference>
<dbReference type="GO" id="GO:0005886">
    <property type="term" value="C:plasma membrane"/>
    <property type="evidence" value="ECO:0007669"/>
    <property type="project" value="UniProtKB-SubCell"/>
</dbReference>
<evidence type="ECO:0000313" key="9">
    <source>
        <dbReference type="EMBL" id="KKB09137.1"/>
    </source>
</evidence>
<dbReference type="EMBL" id="JZEY01000054">
    <property type="protein sequence ID" value="KKB09137.1"/>
    <property type="molecule type" value="Genomic_DNA"/>
</dbReference>
<dbReference type="Pfam" id="PF08352">
    <property type="entry name" value="oligo_HPY"/>
    <property type="match status" value="1"/>
</dbReference>
<keyword evidence="4" id="KW-1003">Cell membrane</keyword>
<proteinExistence type="inferred from homology"/>
<name>A0A0F5FLR4_9HYPH</name>
<dbReference type="Proteomes" id="UP000033649">
    <property type="component" value="Unassembled WGS sequence"/>
</dbReference>
<evidence type="ECO:0000256" key="7">
    <source>
        <dbReference type="ARBA" id="ARBA00023136"/>
    </source>
</evidence>
<dbReference type="GO" id="GO:0015833">
    <property type="term" value="P:peptide transport"/>
    <property type="evidence" value="ECO:0007669"/>
    <property type="project" value="InterPro"/>
</dbReference>
<comment type="similarity">
    <text evidence="2">Belongs to the ABC transporter superfamily.</text>
</comment>
<keyword evidence="7" id="KW-0472">Membrane</keyword>
<evidence type="ECO:0000256" key="4">
    <source>
        <dbReference type="ARBA" id="ARBA00022475"/>
    </source>
</evidence>
<dbReference type="STRING" id="429727.VE26_03790"/>
<evidence type="ECO:0000256" key="2">
    <source>
        <dbReference type="ARBA" id="ARBA00005417"/>
    </source>
</evidence>
<dbReference type="PANTHER" id="PTHR43297:SF2">
    <property type="entry name" value="DIPEPTIDE TRANSPORT ATP-BINDING PROTEIN DPPD"/>
    <property type="match status" value="1"/>
</dbReference>
<evidence type="ECO:0000313" key="10">
    <source>
        <dbReference type="Proteomes" id="UP000033649"/>
    </source>
</evidence>
<dbReference type="InterPro" id="IPR050388">
    <property type="entry name" value="ABC_Ni/Peptide_Import"/>
</dbReference>
<reference evidence="9 10" key="1">
    <citation type="submission" date="2015-03" db="EMBL/GenBank/DDBJ databases">
        <authorList>
            <person name="Hassan Y."/>
            <person name="Lepp D."/>
            <person name="Li X.-Z."/>
            <person name="Zhou T."/>
        </authorList>
    </citation>
    <scope>NUCLEOTIDE SEQUENCE [LARGE SCALE GENOMIC DNA]</scope>
    <source>
        <strain evidence="9 10">IPL18</strain>
    </source>
</reference>
<dbReference type="SUPFAM" id="SSF52540">
    <property type="entry name" value="P-loop containing nucleoside triphosphate hydrolases"/>
    <property type="match status" value="1"/>
</dbReference>
<comment type="caution">
    <text evidence="9">The sequence shown here is derived from an EMBL/GenBank/DDBJ whole genome shotgun (WGS) entry which is preliminary data.</text>
</comment>
<dbReference type="FunFam" id="3.40.50.300:FF:000016">
    <property type="entry name" value="Oligopeptide ABC transporter ATP-binding component"/>
    <property type="match status" value="1"/>
</dbReference>
<evidence type="ECO:0000256" key="6">
    <source>
        <dbReference type="ARBA" id="ARBA00022840"/>
    </source>
</evidence>